<accession>A0ABT1RLX9</accession>
<keyword evidence="1" id="KW-0812">Transmembrane</keyword>
<feature type="transmembrane region" description="Helical" evidence="1">
    <location>
        <begin position="183"/>
        <end position="203"/>
    </location>
</feature>
<dbReference type="RefSeq" id="WP_256131375.1">
    <property type="nucleotide sequence ID" value="NZ_JANFXK010000004.1"/>
</dbReference>
<feature type="transmembrane region" description="Helical" evidence="1">
    <location>
        <begin position="257"/>
        <end position="278"/>
    </location>
</feature>
<keyword evidence="1" id="KW-0472">Membrane</keyword>
<protein>
    <submittedName>
        <fullName evidence="2">Uncharacterized protein</fullName>
    </submittedName>
</protein>
<organism evidence="2 3">
    <name type="scientific">Anaerovorax odorimutans</name>
    <dbReference type="NCBI Taxonomy" id="109327"/>
    <lineage>
        <taxon>Bacteria</taxon>
        <taxon>Bacillati</taxon>
        <taxon>Bacillota</taxon>
        <taxon>Clostridia</taxon>
        <taxon>Peptostreptococcales</taxon>
        <taxon>Anaerovoracaceae</taxon>
        <taxon>Anaerovorax</taxon>
    </lineage>
</organism>
<evidence type="ECO:0000256" key="1">
    <source>
        <dbReference type="SAM" id="Phobius"/>
    </source>
</evidence>
<dbReference type="PROSITE" id="PS51257">
    <property type="entry name" value="PROKAR_LIPOPROTEIN"/>
    <property type="match status" value="1"/>
</dbReference>
<evidence type="ECO:0000313" key="2">
    <source>
        <dbReference type="EMBL" id="MCQ4636199.1"/>
    </source>
</evidence>
<reference evidence="2 3" key="1">
    <citation type="submission" date="2022-06" db="EMBL/GenBank/DDBJ databases">
        <title>Isolation of gut microbiota from human fecal samples.</title>
        <authorList>
            <person name="Pamer E.G."/>
            <person name="Barat B."/>
            <person name="Waligurski E."/>
            <person name="Medina S."/>
            <person name="Paddock L."/>
            <person name="Mostad J."/>
        </authorList>
    </citation>
    <scope>NUCLEOTIDE SEQUENCE [LARGE SCALE GENOMIC DNA]</scope>
    <source>
        <strain evidence="2 3">SL.3.17</strain>
    </source>
</reference>
<proteinExistence type="predicted"/>
<keyword evidence="1" id="KW-1133">Transmembrane helix</keyword>
<dbReference type="Proteomes" id="UP001524502">
    <property type="component" value="Unassembled WGS sequence"/>
</dbReference>
<sequence length="288" mass="31045">MKVLKVFVALIVSFLLLCTQGLLMGAFACDRSFSAGSVTKAIQETNFTKEIYEQALAASDQDADKKVQSFLLQAMGTDTATNAIGQYASSAINSVLYGEQFSQFTLEDLNRLAEDSLNELSSQTGVAISDSQKEQVLKYVNKNGPEIVNEINNTLPVLEDDSTMGSSELAAISQVQTFLGTPIRIALCAVCLILGIILIALFWGSKLGYIWWAFVSFILGSVFLLLGTSSNMLSSYIQDTGEGTTFSLLLTGMFTRGFTFVGVASLVLMAVLIVLCLVGRSVSKRRAA</sequence>
<feature type="transmembrane region" description="Helical" evidence="1">
    <location>
        <begin position="210"/>
        <end position="237"/>
    </location>
</feature>
<dbReference type="EMBL" id="JANFXK010000004">
    <property type="protein sequence ID" value="MCQ4636199.1"/>
    <property type="molecule type" value="Genomic_DNA"/>
</dbReference>
<gene>
    <name evidence="2" type="ORF">NE619_05620</name>
</gene>
<keyword evidence="3" id="KW-1185">Reference proteome</keyword>
<evidence type="ECO:0000313" key="3">
    <source>
        <dbReference type="Proteomes" id="UP001524502"/>
    </source>
</evidence>
<comment type="caution">
    <text evidence="2">The sequence shown here is derived from an EMBL/GenBank/DDBJ whole genome shotgun (WGS) entry which is preliminary data.</text>
</comment>
<name>A0ABT1RLX9_9FIRM</name>